<keyword evidence="7 9" id="KW-0807">Transducer</keyword>
<reference evidence="13 14" key="1">
    <citation type="submission" date="2013-02" db="EMBL/GenBank/DDBJ databases">
        <title>Genome sequence of Clostridium saccharoperbutylacetonicum N1-4(HMT).</title>
        <authorList>
            <person name="Poehlein A."/>
            <person name="Daniel R."/>
        </authorList>
    </citation>
    <scope>NUCLEOTIDE SEQUENCE [LARGE SCALE GENOMIC DNA]</scope>
    <source>
        <strain evidence="14">N1-4(HMT)</strain>
    </source>
</reference>
<dbReference type="RefSeq" id="WP_015395639.1">
    <property type="nucleotide sequence ID" value="NC_020291.1"/>
</dbReference>
<feature type="domain" description="Methyl-accepting transducer" evidence="11">
    <location>
        <begin position="381"/>
        <end position="638"/>
    </location>
</feature>
<dbReference type="STRING" id="36745.CLSAP_53530"/>
<dbReference type="eggNOG" id="COG0840">
    <property type="taxonomic scope" value="Bacteria"/>
</dbReference>
<keyword evidence="6 10" id="KW-0472">Membrane</keyword>
<dbReference type="PROSITE" id="PS50885">
    <property type="entry name" value="HAMP"/>
    <property type="match status" value="1"/>
</dbReference>
<dbReference type="CDD" id="cd06225">
    <property type="entry name" value="HAMP"/>
    <property type="match status" value="1"/>
</dbReference>
<dbReference type="InterPro" id="IPR003660">
    <property type="entry name" value="HAMP_dom"/>
</dbReference>
<dbReference type="GO" id="GO:0005886">
    <property type="term" value="C:plasma membrane"/>
    <property type="evidence" value="ECO:0007669"/>
    <property type="project" value="UniProtKB-SubCell"/>
</dbReference>
<dbReference type="Pfam" id="PF00015">
    <property type="entry name" value="MCPsignal"/>
    <property type="match status" value="1"/>
</dbReference>
<dbReference type="GO" id="GO:0006935">
    <property type="term" value="P:chemotaxis"/>
    <property type="evidence" value="ECO:0007669"/>
    <property type="project" value="UniProtKB-KW"/>
</dbReference>
<keyword evidence="2" id="KW-1003">Cell membrane</keyword>
<dbReference type="SUPFAM" id="SSF58104">
    <property type="entry name" value="Methyl-accepting chemotaxis protein (MCP) signaling domain"/>
    <property type="match status" value="1"/>
</dbReference>
<accession>M1N7I4</accession>
<gene>
    <name evidence="13" type="ORF">Cspa_c56040</name>
</gene>
<dbReference type="SMART" id="SM00283">
    <property type="entry name" value="MA"/>
    <property type="match status" value="1"/>
</dbReference>
<dbReference type="InterPro" id="IPR004090">
    <property type="entry name" value="Chemotax_Me-accpt_rcpt"/>
</dbReference>
<dbReference type="SMART" id="SM00304">
    <property type="entry name" value="HAMP"/>
    <property type="match status" value="1"/>
</dbReference>
<evidence type="ECO:0000256" key="10">
    <source>
        <dbReference type="SAM" id="Phobius"/>
    </source>
</evidence>
<evidence type="ECO:0000256" key="5">
    <source>
        <dbReference type="ARBA" id="ARBA00022989"/>
    </source>
</evidence>
<name>M1N7I4_9CLOT</name>
<dbReference type="OrthoDB" id="13222at2"/>
<feature type="transmembrane region" description="Helical" evidence="10">
    <location>
        <begin position="286"/>
        <end position="312"/>
    </location>
</feature>
<evidence type="ECO:0000259" key="11">
    <source>
        <dbReference type="PROSITE" id="PS50111"/>
    </source>
</evidence>
<feature type="transmembrane region" description="Helical" evidence="10">
    <location>
        <begin position="12"/>
        <end position="32"/>
    </location>
</feature>
<keyword evidence="4 10" id="KW-0812">Transmembrane</keyword>
<dbReference type="GO" id="GO:0007165">
    <property type="term" value="P:signal transduction"/>
    <property type="evidence" value="ECO:0007669"/>
    <property type="project" value="UniProtKB-KW"/>
</dbReference>
<dbReference type="Proteomes" id="UP000011728">
    <property type="component" value="Chromosome"/>
</dbReference>
<dbReference type="GO" id="GO:0004888">
    <property type="term" value="F:transmembrane signaling receptor activity"/>
    <property type="evidence" value="ECO:0007669"/>
    <property type="project" value="InterPro"/>
</dbReference>
<dbReference type="InterPro" id="IPR033479">
    <property type="entry name" value="dCache_1"/>
</dbReference>
<evidence type="ECO:0000256" key="6">
    <source>
        <dbReference type="ARBA" id="ARBA00023136"/>
    </source>
</evidence>
<comment type="subcellular location">
    <subcellularLocation>
        <location evidence="1">Cell membrane</location>
        <topology evidence="1">Multi-pass membrane protein</topology>
    </subcellularLocation>
</comment>
<keyword evidence="14" id="KW-1185">Reference proteome</keyword>
<dbReference type="AlphaFoldDB" id="M1N7I4"/>
<dbReference type="PRINTS" id="PR00260">
    <property type="entry name" value="CHEMTRNSDUCR"/>
</dbReference>
<dbReference type="PANTHER" id="PTHR32089:SF114">
    <property type="entry name" value="METHYL-ACCEPTING CHEMOTAXIS PROTEIN MCPB"/>
    <property type="match status" value="1"/>
</dbReference>
<dbReference type="Pfam" id="PF00672">
    <property type="entry name" value="HAMP"/>
    <property type="match status" value="1"/>
</dbReference>
<evidence type="ECO:0000256" key="3">
    <source>
        <dbReference type="ARBA" id="ARBA00022500"/>
    </source>
</evidence>
<feature type="domain" description="HAMP" evidence="12">
    <location>
        <begin position="310"/>
        <end position="362"/>
    </location>
</feature>
<dbReference type="InterPro" id="IPR004089">
    <property type="entry name" value="MCPsignal_dom"/>
</dbReference>
<evidence type="ECO:0000256" key="7">
    <source>
        <dbReference type="ARBA" id="ARBA00023224"/>
    </source>
</evidence>
<proteinExistence type="inferred from homology"/>
<keyword evidence="3" id="KW-0145">Chemotaxis</keyword>
<comment type="similarity">
    <text evidence="8">Belongs to the methyl-accepting chemotaxis (MCP) protein family.</text>
</comment>
<dbReference type="PATRIC" id="fig|931276.5.peg.5648"/>
<dbReference type="Gene3D" id="1.10.287.950">
    <property type="entry name" value="Methyl-accepting chemotaxis protein"/>
    <property type="match status" value="1"/>
</dbReference>
<evidence type="ECO:0000256" key="1">
    <source>
        <dbReference type="ARBA" id="ARBA00004651"/>
    </source>
</evidence>
<organism evidence="13 14">
    <name type="scientific">Clostridium saccharoperbutylacetonicum N1-4(HMT)</name>
    <dbReference type="NCBI Taxonomy" id="931276"/>
    <lineage>
        <taxon>Bacteria</taxon>
        <taxon>Bacillati</taxon>
        <taxon>Bacillota</taxon>
        <taxon>Clostridia</taxon>
        <taxon>Eubacteriales</taxon>
        <taxon>Clostridiaceae</taxon>
        <taxon>Clostridium</taxon>
    </lineage>
</organism>
<sequence>MKKKSKLFRKIVAGIIPFIVVPVLLIGGISAYKSKTSLEDNLKRTSIQTINEVDKGFSQYLQVLGTQIDIIAKNMDIQDLSNPQAEHPTIVKYVQGIFKDTKSSVSGVINAGFAGENGELVLDSGVLTLKDLNYKEREWYKKAKEANGKIIYIKPYKDAVSGKKVMTVAQAVKSDAGQFIGVIVIDMSLDAVQEYVSNIDLLKTGYVLLADSDGDIIVNNDKNKEIADSISNLEFWNSAKKEDKGVYTFTSNGNVFYACQQTNEKTGWKLIGIIDSKEIKDNVTSIYVTMATVSIVLIIVGIAVGVIAALYLMKEINKLKEIINKASNGDLKERIKITAKDEFKELGEDFNKMLDNLSGLLESVQETTSHLFEASVNIASMSEETMSSVSEVSNAIQEVANGATSQAQFATDISTNAEELSNRIDEVDNHTHEINKLSNKTKDLSNQGIVILRDLIDKATNARENSIKSAEMVNGMIESINKINYISDAIGSITEQTNLLALNASIEAARAGEAGKGFAVVADEIRKLAEESKNSTDEIKAIVSEISVNGNNTKASMEQSKEISQVQGEAIKETEGIFNKIVESIQPLAASIDDIKILNEKMHKNKEKVKAQIENIAAVSEESASISEEVTASAQQVSATMDELTQYASSLEGISDELKGKISKFKLK</sequence>
<protein>
    <submittedName>
        <fullName evidence="13">Methyl-accepting chemotaxis sensory transducer with cache sensor</fullName>
    </submittedName>
</protein>
<dbReference type="CDD" id="cd12912">
    <property type="entry name" value="PDC2_MCP_like"/>
    <property type="match status" value="1"/>
</dbReference>
<dbReference type="EMBL" id="CP004121">
    <property type="protein sequence ID" value="AGF59332.1"/>
    <property type="molecule type" value="Genomic_DNA"/>
</dbReference>
<evidence type="ECO:0000256" key="2">
    <source>
        <dbReference type="ARBA" id="ARBA00022475"/>
    </source>
</evidence>
<dbReference type="SUPFAM" id="SSF103190">
    <property type="entry name" value="Sensory domain-like"/>
    <property type="match status" value="1"/>
</dbReference>
<evidence type="ECO:0000313" key="13">
    <source>
        <dbReference type="EMBL" id="AGF59332.1"/>
    </source>
</evidence>
<evidence type="ECO:0000259" key="12">
    <source>
        <dbReference type="PROSITE" id="PS50885"/>
    </source>
</evidence>
<evidence type="ECO:0000256" key="9">
    <source>
        <dbReference type="PROSITE-ProRule" id="PRU00284"/>
    </source>
</evidence>
<dbReference type="Pfam" id="PF02743">
    <property type="entry name" value="dCache_1"/>
    <property type="match status" value="1"/>
</dbReference>
<dbReference type="Gene3D" id="3.30.450.20">
    <property type="entry name" value="PAS domain"/>
    <property type="match status" value="2"/>
</dbReference>
<dbReference type="KEGG" id="csr:Cspa_c56040"/>
<keyword evidence="5 10" id="KW-1133">Transmembrane helix</keyword>
<evidence type="ECO:0000256" key="4">
    <source>
        <dbReference type="ARBA" id="ARBA00022692"/>
    </source>
</evidence>
<dbReference type="CDD" id="cd18773">
    <property type="entry name" value="PDC1_HK_sensor"/>
    <property type="match status" value="1"/>
</dbReference>
<evidence type="ECO:0000313" key="14">
    <source>
        <dbReference type="Proteomes" id="UP000011728"/>
    </source>
</evidence>
<evidence type="ECO:0000256" key="8">
    <source>
        <dbReference type="ARBA" id="ARBA00029447"/>
    </source>
</evidence>
<dbReference type="PANTHER" id="PTHR32089">
    <property type="entry name" value="METHYL-ACCEPTING CHEMOTAXIS PROTEIN MCPB"/>
    <property type="match status" value="1"/>
</dbReference>
<dbReference type="HOGENOM" id="CLU_000445_107_19_9"/>
<dbReference type="InterPro" id="IPR029151">
    <property type="entry name" value="Sensor-like_sf"/>
</dbReference>
<dbReference type="PROSITE" id="PS50111">
    <property type="entry name" value="CHEMOTAXIS_TRANSDUC_2"/>
    <property type="match status" value="1"/>
</dbReference>
<dbReference type="Gene3D" id="1.10.8.500">
    <property type="entry name" value="HAMP domain in histidine kinase"/>
    <property type="match status" value="1"/>
</dbReference>